<name>W4H4K0_APHAT</name>
<gene>
    <name evidence="1" type="ORF">H257_01964</name>
</gene>
<dbReference type="RefSeq" id="XP_009823739.1">
    <property type="nucleotide sequence ID" value="XM_009825437.1"/>
</dbReference>
<dbReference type="GeneID" id="20803960"/>
<dbReference type="AlphaFoldDB" id="W4H4K0"/>
<reference evidence="1" key="1">
    <citation type="submission" date="2013-12" db="EMBL/GenBank/DDBJ databases">
        <title>The Genome Sequence of Aphanomyces astaci APO3.</title>
        <authorList>
            <consortium name="The Broad Institute Genomics Platform"/>
            <person name="Russ C."/>
            <person name="Tyler B."/>
            <person name="van West P."/>
            <person name="Dieguez-Uribeondo J."/>
            <person name="Young S.K."/>
            <person name="Zeng Q."/>
            <person name="Gargeya S."/>
            <person name="Fitzgerald M."/>
            <person name="Abouelleil A."/>
            <person name="Alvarado L."/>
            <person name="Chapman S.B."/>
            <person name="Gainer-Dewar J."/>
            <person name="Goldberg J."/>
            <person name="Griggs A."/>
            <person name="Gujja S."/>
            <person name="Hansen M."/>
            <person name="Howarth C."/>
            <person name="Imamovic A."/>
            <person name="Ireland A."/>
            <person name="Larimer J."/>
            <person name="McCowan C."/>
            <person name="Murphy C."/>
            <person name="Pearson M."/>
            <person name="Poon T.W."/>
            <person name="Priest M."/>
            <person name="Roberts A."/>
            <person name="Saif S."/>
            <person name="Shea T."/>
            <person name="Sykes S."/>
            <person name="Wortman J."/>
            <person name="Nusbaum C."/>
            <person name="Birren B."/>
        </authorList>
    </citation>
    <scope>NUCLEOTIDE SEQUENCE [LARGE SCALE GENOMIC DNA]</scope>
    <source>
        <strain evidence="1">APO3</strain>
    </source>
</reference>
<protein>
    <recommendedName>
        <fullName evidence="2">ARS-binding protein 1 N-terminal domain-containing protein</fullName>
    </recommendedName>
</protein>
<dbReference type="EMBL" id="KI913116">
    <property type="protein sequence ID" value="ETV86940.1"/>
    <property type="molecule type" value="Genomic_DNA"/>
</dbReference>
<evidence type="ECO:0008006" key="2">
    <source>
        <dbReference type="Google" id="ProtNLM"/>
    </source>
</evidence>
<proteinExistence type="predicted"/>
<accession>W4H4K0</accession>
<sequence>MKQRMTLAEKNGLYAEHKRNPQATYNELAKWAAKKFKLETIPTKSAIGKALQRGASQSQRPSISVRMQPMAKHIKQLHSLATTSPEARLLALEITVSKTMYDGVVCSNHGQKGYLHADQELDQSTVGDPRGKWTVHALCRWKELSTSLISEQFQHINSVLLPTGQQMQFQR</sequence>
<dbReference type="VEuPathDB" id="FungiDB:H257_01964"/>
<evidence type="ECO:0000313" key="1">
    <source>
        <dbReference type="EMBL" id="ETV86940.1"/>
    </source>
</evidence>
<organism evidence="1">
    <name type="scientific">Aphanomyces astaci</name>
    <name type="common">Crayfish plague agent</name>
    <dbReference type="NCBI Taxonomy" id="112090"/>
    <lineage>
        <taxon>Eukaryota</taxon>
        <taxon>Sar</taxon>
        <taxon>Stramenopiles</taxon>
        <taxon>Oomycota</taxon>
        <taxon>Saprolegniomycetes</taxon>
        <taxon>Saprolegniales</taxon>
        <taxon>Verrucalvaceae</taxon>
        <taxon>Aphanomyces</taxon>
    </lineage>
</organism>